<dbReference type="AlphaFoldDB" id="A0A409YSJ9"/>
<keyword evidence="1" id="KW-0812">Transmembrane</keyword>
<feature type="transmembrane region" description="Helical" evidence="1">
    <location>
        <begin position="233"/>
        <end position="253"/>
    </location>
</feature>
<dbReference type="PANTHER" id="PTHR40465:SF1">
    <property type="entry name" value="DUF6534 DOMAIN-CONTAINING PROTEIN"/>
    <property type="match status" value="1"/>
</dbReference>
<dbReference type="EMBL" id="NHTK01000724">
    <property type="protein sequence ID" value="PPR05949.1"/>
    <property type="molecule type" value="Genomic_DNA"/>
</dbReference>
<dbReference type="STRING" id="181874.A0A409YSJ9"/>
<name>A0A409YSJ9_9AGAR</name>
<dbReference type="InParanoid" id="A0A409YSJ9"/>
<dbReference type="PANTHER" id="PTHR40465">
    <property type="entry name" value="CHROMOSOME 1, WHOLE GENOME SHOTGUN SEQUENCE"/>
    <property type="match status" value="1"/>
</dbReference>
<evidence type="ECO:0000259" key="2">
    <source>
        <dbReference type="Pfam" id="PF20152"/>
    </source>
</evidence>
<dbReference type="InterPro" id="IPR045339">
    <property type="entry name" value="DUF6534"/>
</dbReference>
<proteinExistence type="predicted"/>
<gene>
    <name evidence="3" type="ORF">CVT24_004655</name>
</gene>
<reference evidence="3 4" key="1">
    <citation type="journal article" date="2018" name="Evol. Lett.">
        <title>Horizontal gene cluster transfer increased hallucinogenic mushroom diversity.</title>
        <authorList>
            <person name="Reynolds H.T."/>
            <person name="Vijayakumar V."/>
            <person name="Gluck-Thaler E."/>
            <person name="Korotkin H.B."/>
            <person name="Matheny P.B."/>
            <person name="Slot J.C."/>
        </authorList>
    </citation>
    <scope>NUCLEOTIDE SEQUENCE [LARGE SCALE GENOMIC DNA]</scope>
    <source>
        <strain evidence="3 4">2629</strain>
    </source>
</reference>
<sequence length="332" mass="36839">MASIHAEPPSSFASTYGALLIGVAFAIFFQGTLTVQAFTYYDSFPNDKLRLKALVAMVYILDLAHLIVIFRGVYSVLVSNWGSVSYLQGFPTFTILHGMLTVVVRILIQAFFMNRIWIMSRKNVKVLIALLLIIVLPVGFEIFAVLNCLARGVVGDRLYHNPQAGALFISTSITDMALALTMCYYLRREISVFSTTNNIIRKCVHMIFGTGLATALIALSSAIAFYVRMDALYFLAIYFQLARTYSNALLASLNARQRMREMMSDTLPPGSLHFAQTAKTTDSEKEVGNIFQARQGIVDLERNSILNQEVGLSDSVSSRVDTQCTGNCSEKI</sequence>
<evidence type="ECO:0000313" key="4">
    <source>
        <dbReference type="Proteomes" id="UP000284842"/>
    </source>
</evidence>
<dbReference type="Proteomes" id="UP000284842">
    <property type="component" value="Unassembled WGS sequence"/>
</dbReference>
<keyword evidence="1" id="KW-1133">Transmembrane helix</keyword>
<dbReference type="Pfam" id="PF20152">
    <property type="entry name" value="DUF6534"/>
    <property type="match status" value="1"/>
</dbReference>
<feature type="transmembrane region" description="Helical" evidence="1">
    <location>
        <begin position="207"/>
        <end position="227"/>
    </location>
</feature>
<feature type="transmembrane region" description="Helical" evidence="1">
    <location>
        <begin position="126"/>
        <end position="146"/>
    </location>
</feature>
<dbReference type="OrthoDB" id="2745105at2759"/>
<organism evidence="3 4">
    <name type="scientific">Panaeolus cyanescens</name>
    <dbReference type="NCBI Taxonomy" id="181874"/>
    <lineage>
        <taxon>Eukaryota</taxon>
        <taxon>Fungi</taxon>
        <taxon>Dikarya</taxon>
        <taxon>Basidiomycota</taxon>
        <taxon>Agaricomycotina</taxon>
        <taxon>Agaricomycetes</taxon>
        <taxon>Agaricomycetidae</taxon>
        <taxon>Agaricales</taxon>
        <taxon>Agaricineae</taxon>
        <taxon>Galeropsidaceae</taxon>
        <taxon>Panaeolus</taxon>
    </lineage>
</organism>
<evidence type="ECO:0000313" key="3">
    <source>
        <dbReference type="EMBL" id="PPR05949.1"/>
    </source>
</evidence>
<feature type="transmembrane region" description="Helical" evidence="1">
    <location>
        <begin position="166"/>
        <end position="186"/>
    </location>
</feature>
<feature type="transmembrane region" description="Helical" evidence="1">
    <location>
        <begin position="53"/>
        <end position="74"/>
    </location>
</feature>
<evidence type="ECO:0000256" key="1">
    <source>
        <dbReference type="SAM" id="Phobius"/>
    </source>
</evidence>
<keyword evidence="4" id="KW-1185">Reference proteome</keyword>
<feature type="transmembrane region" description="Helical" evidence="1">
    <location>
        <begin position="94"/>
        <end position="114"/>
    </location>
</feature>
<feature type="domain" description="DUF6534" evidence="2">
    <location>
        <begin position="172"/>
        <end position="258"/>
    </location>
</feature>
<comment type="caution">
    <text evidence="3">The sequence shown here is derived from an EMBL/GenBank/DDBJ whole genome shotgun (WGS) entry which is preliminary data.</text>
</comment>
<protein>
    <recommendedName>
        <fullName evidence="2">DUF6534 domain-containing protein</fullName>
    </recommendedName>
</protein>
<accession>A0A409YSJ9</accession>
<feature type="transmembrane region" description="Helical" evidence="1">
    <location>
        <begin position="16"/>
        <end position="41"/>
    </location>
</feature>
<keyword evidence="1" id="KW-0472">Membrane</keyword>